<dbReference type="GO" id="GO:0009691">
    <property type="term" value="P:cytokinin biosynthetic process"/>
    <property type="evidence" value="ECO:0007669"/>
    <property type="project" value="UniProtKB-UniRule"/>
</dbReference>
<keyword evidence="3" id="KW-0203">Cytokinin biosynthesis</keyword>
<dbReference type="EMBL" id="FTOA01000003">
    <property type="protein sequence ID" value="SIS74219.1"/>
    <property type="molecule type" value="Genomic_DNA"/>
</dbReference>
<gene>
    <name evidence="4" type="ORF">SAMN05421779_103379</name>
</gene>
<sequence length="196" mass="21026">MMTSIQSLCVFCGASQGNDPVFMEAGRALGRLMAAANVQLVFGAGGSGVMGAVSAGCLEAGGRAVGIIPQHLVEVEAALPGLTELIVVPDMHTRKRMMFERSDAFCVLPGGFGTMDETFEILTWKQLSLHEKPVILCNVKEYWKPFVQFAESMLSHSFIRQRNMELFTVVDGVEDVLAAANRTVVAEAAPAASALF</sequence>
<dbReference type="InterPro" id="IPR031100">
    <property type="entry name" value="LOG_fam"/>
</dbReference>
<dbReference type="EC" id="3.2.2.n1" evidence="3"/>
<organism evidence="4 5">
    <name type="scientific">Insolitispirillum peregrinum</name>
    <dbReference type="NCBI Taxonomy" id="80876"/>
    <lineage>
        <taxon>Bacteria</taxon>
        <taxon>Pseudomonadati</taxon>
        <taxon>Pseudomonadota</taxon>
        <taxon>Alphaproteobacteria</taxon>
        <taxon>Rhodospirillales</taxon>
        <taxon>Novispirillaceae</taxon>
        <taxon>Insolitispirillum</taxon>
    </lineage>
</organism>
<dbReference type="GO" id="GO:0008714">
    <property type="term" value="F:AMP nucleosidase activity"/>
    <property type="evidence" value="ECO:0007669"/>
    <property type="project" value="UniProtKB-EC"/>
</dbReference>
<evidence type="ECO:0000313" key="5">
    <source>
        <dbReference type="Proteomes" id="UP000185678"/>
    </source>
</evidence>
<dbReference type="NCBIfam" id="TIGR00730">
    <property type="entry name" value="Rossman fold protein, TIGR00730 family"/>
    <property type="match status" value="1"/>
</dbReference>
<accession>A0A1N7LKA3</accession>
<dbReference type="STRING" id="80876.SAMN05421779_103379"/>
<dbReference type="InterPro" id="IPR005269">
    <property type="entry name" value="LOG"/>
</dbReference>
<name>A0A1N7LKA3_9PROT</name>
<dbReference type="Gene3D" id="3.40.50.450">
    <property type="match status" value="1"/>
</dbReference>
<dbReference type="RefSeq" id="WP_245821382.1">
    <property type="nucleotide sequence ID" value="NZ_FTOA01000003.1"/>
</dbReference>
<evidence type="ECO:0000256" key="3">
    <source>
        <dbReference type="RuleBase" id="RU363015"/>
    </source>
</evidence>
<evidence type="ECO:0000256" key="2">
    <source>
        <dbReference type="ARBA" id="ARBA00006763"/>
    </source>
</evidence>
<keyword evidence="3" id="KW-0378">Hydrolase</keyword>
<dbReference type="Proteomes" id="UP000185678">
    <property type="component" value="Unassembled WGS sequence"/>
</dbReference>
<proteinExistence type="inferred from homology"/>
<dbReference type="Pfam" id="PF03641">
    <property type="entry name" value="Lysine_decarbox"/>
    <property type="match status" value="1"/>
</dbReference>
<dbReference type="PANTHER" id="PTHR31223:SF70">
    <property type="entry name" value="LOG FAMILY PROTEIN YJL055W"/>
    <property type="match status" value="1"/>
</dbReference>
<keyword evidence="5" id="KW-1185">Reference proteome</keyword>
<dbReference type="AlphaFoldDB" id="A0A1N7LKA3"/>
<comment type="catalytic activity">
    <reaction evidence="1">
        <text>AMP + H2O = D-ribose 5-phosphate + adenine</text>
        <dbReference type="Rhea" id="RHEA:20129"/>
        <dbReference type="ChEBI" id="CHEBI:15377"/>
        <dbReference type="ChEBI" id="CHEBI:16708"/>
        <dbReference type="ChEBI" id="CHEBI:78346"/>
        <dbReference type="ChEBI" id="CHEBI:456215"/>
        <dbReference type="EC" id="3.2.2.4"/>
    </reaction>
</comment>
<reference evidence="4 5" key="1">
    <citation type="submission" date="2017-01" db="EMBL/GenBank/DDBJ databases">
        <authorList>
            <person name="Mah S.A."/>
            <person name="Swanson W.J."/>
            <person name="Moy G.W."/>
            <person name="Vacquier V.D."/>
        </authorList>
    </citation>
    <scope>NUCLEOTIDE SEQUENCE [LARGE SCALE GENOMIC DNA]</scope>
    <source>
        <strain evidence="4 5">DSM 11589</strain>
    </source>
</reference>
<evidence type="ECO:0000256" key="1">
    <source>
        <dbReference type="ARBA" id="ARBA00000274"/>
    </source>
</evidence>
<dbReference type="PANTHER" id="PTHR31223">
    <property type="entry name" value="LOG FAMILY PROTEIN YJL055W"/>
    <property type="match status" value="1"/>
</dbReference>
<protein>
    <recommendedName>
        <fullName evidence="3">Cytokinin riboside 5'-monophosphate phosphoribohydrolase</fullName>
        <ecNumber evidence="3">3.2.2.n1</ecNumber>
    </recommendedName>
</protein>
<dbReference type="GO" id="GO:0005829">
    <property type="term" value="C:cytosol"/>
    <property type="evidence" value="ECO:0007669"/>
    <property type="project" value="TreeGrafter"/>
</dbReference>
<evidence type="ECO:0000313" key="4">
    <source>
        <dbReference type="EMBL" id="SIS74219.1"/>
    </source>
</evidence>
<dbReference type="SUPFAM" id="SSF102405">
    <property type="entry name" value="MCP/YpsA-like"/>
    <property type="match status" value="1"/>
</dbReference>
<comment type="similarity">
    <text evidence="2 3">Belongs to the LOG family.</text>
</comment>